<dbReference type="InterPro" id="IPR001789">
    <property type="entry name" value="Sig_transdc_resp-reg_receiver"/>
</dbReference>
<keyword evidence="4 7" id="KW-0238">DNA-binding</keyword>
<reference evidence="10 11" key="1">
    <citation type="submission" date="2023-03" db="EMBL/GenBank/DDBJ databases">
        <title>Draft genome sequence of Thalassotalea insulae KCTC 62186T.</title>
        <authorList>
            <person name="Sawabe T."/>
        </authorList>
    </citation>
    <scope>NUCLEOTIDE SEQUENCE [LARGE SCALE GENOMIC DNA]</scope>
    <source>
        <strain evidence="10 11">KCTC 62186</strain>
    </source>
</reference>
<keyword evidence="5" id="KW-0804">Transcription</keyword>
<keyword evidence="11" id="KW-1185">Reference proteome</keyword>
<feature type="domain" description="Response regulatory" evidence="8">
    <location>
        <begin position="25"/>
        <end position="141"/>
    </location>
</feature>
<dbReference type="Pfam" id="PF00486">
    <property type="entry name" value="Trans_reg_C"/>
    <property type="match status" value="1"/>
</dbReference>
<keyword evidence="2" id="KW-0902">Two-component regulatory system</keyword>
<protein>
    <submittedName>
        <fullName evidence="10">DNA-binding response regulator</fullName>
    </submittedName>
</protein>
<proteinExistence type="predicted"/>
<dbReference type="Gene3D" id="3.40.50.2300">
    <property type="match status" value="1"/>
</dbReference>
<comment type="caution">
    <text evidence="10">The sequence shown here is derived from an EMBL/GenBank/DDBJ whole genome shotgun (WGS) entry which is preliminary data.</text>
</comment>
<organism evidence="10 11">
    <name type="scientific">Thalassotalea insulae</name>
    <dbReference type="NCBI Taxonomy" id="2056778"/>
    <lineage>
        <taxon>Bacteria</taxon>
        <taxon>Pseudomonadati</taxon>
        <taxon>Pseudomonadota</taxon>
        <taxon>Gammaproteobacteria</taxon>
        <taxon>Alteromonadales</taxon>
        <taxon>Colwelliaceae</taxon>
        <taxon>Thalassotalea</taxon>
    </lineage>
</organism>
<dbReference type="InterPro" id="IPR001867">
    <property type="entry name" value="OmpR/PhoB-type_DNA-bd"/>
</dbReference>
<evidence type="ECO:0000259" key="8">
    <source>
        <dbReference type="PROSITE" id="PS50110"/>
    </source>
</evidence>
<dbReference type="Gene3D" id="1.10.10.10">
    <property type="entry name" value="Winged helix-like DNA-binding domain superfamily/Winged helix DNA-binding domain"/>
    <property type="match status" value="1"/>
</dbReference>
<dbReference type="PROSITE" id="PS51755">
    <property type="entry name" value="OMPR_PHOB"/>
    <property type="match status" value="1"/>
</dbReference>
<dbReference type="InterPro" id="IPR016032">
    <property type="entry name" value="Sig_transdc_resp-reg_C-effctor"/>
</dbReference>
<dbReference type="SUPFAM" id="SSF46894">
    <property type="entry name" value="C-terminal effector domain of the bipartite response regulators"/>
    <property type="match status" value="1"/>
</dbReference>
<feature type="modified residue" description="4-aspartylphosphate" evidence="6">
    <location>
        <position position="74"/>
    </location>
</feature>
<dbReference type="SMART" id="SM00448">
    <property type="entry name" value="REC"/>
    <property type="match status" value="1"/>
</dbReference>
<dbReference type="NCBIfam" id="TIGR03787">
    <property type="entry name" value="marine_sort_RR"/>
    <property type="match status" value="1"/>
</dbReference>
<evidence type="ECO:0000256" key="5">
    <source>
        <dbReference type="ARBA" id="ARBA00023163"/>
    </source>
</evidence>
<dbReference type="PANTHER" id="PTHR48111">
    <property type="entry name" value="REGULATOR OF RPOS"/>
    <property type="match status" value="1"/>
</dbReference>
<dbReference type="SMART" id="SM00862">
    <property type="entry name" value="Trans_reg_C"/>
    <property type="match status" value="1"/>
</dbReference>
<name>A0ABQ6GN46_9GAMM</name>
<dbReference type="EMBL" id="BSST01000001">
    <property type="protein sequence ID" value="GLX76744.1"/>
    <property type="molecule type" value="Genomic_DNA"/>
</dbReference>
<evidence type="ECO:0000313" key="10">
    <source>
        <dbReference type="EMBL" id="GLX76744.1"/>
    </source>
</evidence>
<keyword evidence="1 6" id="KW-0597">Phosphoprotein</keyword>
<evidence type="ECO:0000256" key="7">
    <source>
        <dbReference type="PROSITE-ProRule" id="PRU01091"/>
    </source>
</evidence>
<dbReference type="GO" id="GO:0003677">
    <property type="term" value="F:DNA binding"/>
    <property type="evidence" value="ECO:0007669"/>
    <property type="project" value="UniProtKB-KW"/>
</dbReference>
<dbReference type="Gene3D" id="6.10.250.690">
    <property type="match status" value="1"/>
</dbReference>
<evidence type="ECO:0000313" key="11">
    <source>
        <dbReference type="Proteomes" id="UP001157186"/>
    </source>
</evidence>
<dbReference type="PANTHER" id="PTHR48111:SF21">
    <property type="entry name" value="DNA-BINDING DUAL MASTER TRANSCRIPTIONAL REGULATOR RPAA"/>
    <property type="match status" value="1"/>
</dbReference>
<feature type="domain" description="OmpR/PhoB-type" evidence="9">
    <location>
        <begin position="154"/>
        <end position="250"/>
    </location>
</feature>
<evidence type="ECO:0000256" key="3">
    <source>
        <dbReference type="ARBA" id="ARBA00023015"/>
    </source>
</evidence>
<feature type="DNA-binding region" description="OmpR/PhoB-type" evidence="7">
    <location>
        <begin position="154"/>
        <end position="250"/>
    </location>
</feature>
<evidence type="ECO:0000259" key="9">
    <source>
        <dbReference type="PROSITE" id="PS51755"/>
    </source>
</evidence>
<evidence type="ECO:0000256" key="6">
    <source>
        <dbReference type="PROSITE-ProRule" id="PRU00169"/>
    </source>
</evidence>
<accession>A0ABQ6GN46</accession>
<sequence length="259" mass="29804">MRDFANYFRYSAEKLSRKRVFTLKRIAIVEDEAAIRENYADVLRAQGYQVQTFANRESATLAFQLKLPHLVILDIGLAQEYDGGFVLCQWLRSQSSTLPIIFLTARDNDVDTVSGLRIGADDYLTKDISLPHLTARIAALFRREDAWQQPTQEDQLLTIGSLTIDSQKMLIRWNQLPVDITITEFWMIYTLAKQPGHVKNRQQLMQDANIYVDDSTITSHIKRIRKKFIQIDAAFDCIETVYGMGYRWLQESPSDTAAS</sequence>
<dbReference type="InterPro" id="IPR022305">
    <property type="entry name" value="Response_regulator"/>
</dbReference>
<gene>
    <name evidence="10" type="ORF">tinsulaeT_00840</name>
</gene>
<evidence type="ECO:0000256" key="2">
    <source>
        <dbReference type="ARBA" id="ARBA00023012"/>
    </source>
</evidence>
<dbReference type="InterPro" id="IPR039420">
    <property type="entry name" value="WalR-like"/>
</dbReference>
<keyword evidence="3" id="KW-0805">Transcription regulation</keyword>
<dbReference type="SUPFAM" id="SSF52172">
    <property type="entry name" value="CheY-like"/>
    <property type="match status" value="1"/>
</dbReference>
<dbReference type="CDD" id="cd00383">
    <property type="entry name" value="trans_reg_C"/>
    <property type="match status" value="1"/>
</dbReference>
<evidence type="ECO:0000256" key="1">
    <source>
        <dbReference type="ARBA" id="ARBA00022553"/>
    </source>
</evidence>
<dbReference type="PROSITE" id="PS50110">
    <property type="entry name" value="RESPONSE_REGULATORY"/>
    <property type="match status" value="1"/>
</dbReference>
<dbReference type="InterPro" id="IPR011006">
    <property type="entry name" value="CheY-like_superfamily"/>
</dbReference>
<evidence type="ECO:0000256" key="4">
    <source>
        <dbReference type="ARBA" id="ARBA00023125"/>
    </source>
</evidence>
<dbReference type="InterPro" id="IPR036388">
    <property type="entry name" value="WH-like_DNA-bd_sf"/>
</dbReference>
<dbReference type="Pfam" id="PF00072">
    <property type="entry name" value="Response_reg"/>
    <property type="match status" value="1"/>
</dbReference>
<dbReference type="Proteomes" id="UP001157186">
    <property type="component" value="Unassembled WGS sequence"/>
</dbReference>